<keyword evidence="3" id="KW-0804">Transcription</keyword>
<dbReference type="Pfam" id="PF00356">
    <property type="entry name" value="LacI"/>
    <property type="match status" value="1"/>
</dbReference>
<proteinExistence type="predicted"/>
<dbReference type="InterPro" id="IPR046335">
    <property type="entry name" value="LacI/GalR-like_sensor"/>
</dbReference>
<dbReference type="PATRIC" id="fig|1144300.3.peg.304"/>
<dbReference type="SUPFAM" id="SSF47413">
    <property type="entry name" value="lambda repressor-like DNA-binding domains"/>
    <property type="match status" value="1"/>
</dbReference>
<reference evidence="6 7" key="1">
    <citation type="journal article" date="2013" name="Genome Announc.">
        <title>Genome Sequence of Lactobacillus gastricus PS3, a Strain Isolated from Human Milk.</title>
        <authorList>
            <person name="Martin V."/>
            <person name="Cardenas N."/>
            <person name="Jimenez E."/>
            <person name="Maldonado A."/>
            <person name="Rodriguez J.M."/>
            <person name="Fernandez L."/>
        </authorList>
    </citation>
    <scope>NUCLEOTIDE SEQUENCE [LARGE SCALE GENOMIC DNA]</scope>
    <source>
        <strain evidence="6 7">PS3</strain>
    </source>
</reference>
<dbReference type="CDD" id="cd01392">
    <property type="entry name" value="HTH_LacI"/>
    <property type="match status" value="1"/>
</dbReference>
<dbReference type="InterPro" id="IPR000843">
    <property type="entry name" value="HTH_LacI"/>
</dbReference>
<sequence>MARLTIKDIAELVGVSTATISNYLNGNYNKMSDRTRQQIAEVIGQANYHPSSIARGLAKNENRTIGVSIADITNPFTSQVVSGISEVCNKHDYKVIFTNSDNDPKHEIKNLVRLRSEQVSGYIIDPVNPNGTLFKTFSNENTIMVDRQANEIKVDTIVTDNESSVKEMVSLMKNSGIDEMYFVSWPLGGVSTRIQRFKGFLEAMNYPNNDSHLIQVPHHGAPEEYDHFKNTIQEIMANRGKKRIGFFSMNGRVFLRLIDAMQTLSYHYPDDYALATYEEFSWIRVFRPRISCIRQDSRLIGITAASNLIDKLENKTEQSPRLITMPTEIRLHESF</sequence>
<evidence type="ECO:0000256" key="3">
    <source>
        <dbReference type="ARBA" id="ARBA00023163"/>
    </source>
</evidence>
<evidence type="ECO:0000313" key="7">
    <source>
        <dbReference type="Proteomes" id="UP000004567"/>
    </source>
</evidence>
<dbReference type="PROSITE" id="PS50932">
    <property type="entry name" value="HTH_LACI_2"/>
    <property type="match status" value="1"/>
</dbReference>
<dbReference type="Gene3D" id="3.40.50.2300">
    <property type="match status" value="2"/>
</dbReference>
<dbReference type="STRING" id="1144300.PS3_7734"/>
<evidence type="ECO:0000259" key="4">
    <source>
        <dbReference type="PROSITE" id="PS50932"/>
    </source>
</evidence>
<dbReference type="Gene3D" id="1.10.260.40">
    <property type="entry name" value="lambda repressor-like DNA-binding domains"/>
    <property type="match status" value="1"/>
</dbReference>
<evidence type="ECO:0000259" key="5">
    <source>
        <dbReference type="PROSITE" id="PS50943"/>
    </source>
</evidence>
<dbReference type="PANTHER" id="PTHR30146:SF145">
    <property type="entry name" value="RIBOSE OPERON REPRESSOR"/>
    <property type="match status" value="1"/>
</dbReference>
<evidence type="ECO:0000313" key="6">
    <source>
        <dbReference type="EMBL" id="EHS87346.1"/>
    </source>
</evidence>
<dbReference type="EMBL" id="AICN01000014">
    <property type="protein sequence ID" value="EHS87346.1"/>
    <property type="molecule type" value="Genomic_DNA"/>
</dbReference>
<dbReference type="SUPFAM" id="SSF53822">
    <property type="entry name" value="Periplasmic binding protein-like I"/>
    <property type="match status" value="1"/>
</dbReference>
<feature type="domain" description="HTH cro/C1-type" evidence="5">
    <location>
        <begin position="4"/>
        <end position="29"/>
    </location>
</feature>
<dbReference type="PANTHER" id="PTHR30146">
    <property type="entry name" value="LACI-RELATED TRANSCRIPTIONAL REPRESSOR"/>
    <property type="match status" value="1"/>
</dbReference>
<dbReference type="OrthoDB" id="1639518at2"/>
<protein>
    <submittedName>
        <fullName evidence="6">Transcriptional regulator</fullName>
    </submittedName>
</protein>
<dbReference type="CDD" id="cd06283">
    <property type="entry name" value="PBP1_RegR_EndR_KdgR-like"/>
    <property type="match status" value="1"/>
</dbReference>
<evidence type="ECO:0000256" key="2">
    <source>
        <dbReference type="ARBA" id="ARBA00023125"/>
    </source>
</evidence>
<dbReference type="PROSITE" id="PS50943">
    <property type="entry name" value="HTH_CROC1"/>
    <property type="match status" value="1"/>
</dbReference>
<dbReference type="GO" id="GO:0003700">
    <property type="term" value="F:DNA-binding transcription factor activity"/>
    <property type="evidence" value="ECO:0007669"/>
    <property type="project" value="TreeGrafter"/>
</dbReference>
<comment type="caution">
    <text evidence="6">The sequence shown here is derived from an EMBL/GenBank/DDBJ whole genome shotgun (WGS) entry which is preliminary data.</text>
</comment>
<dbReference type="RefSeq" id="WP_007121809.1">
    <property type="nucleotide sequence ID" value="NZ_AICN01000014.1"/>
</dbReference>
<accession>H4GIC5</accession>
<dbReference type="GO" id="GO:0000976">
    <property type="term" value="F:transcription cis-regulatory region binding"/>
    <property type="evidence" value="ECO:0007669"/>
    <property type="project" value="TreeGrafter"/>
</dbReference>
<evidence type="ECO:0000256" key="1">
    <source>
        <dbReference type="ARBA" id="ARBA00023015"/>
    </source>
</evidence>
<dbReference type="InterPro" id="IPR001387">
    <property type="entry name" value="Cro/C1-type_HTH"/>
</dbReference>
<dbReference type="InterPro" id="IPR028082">
    <property type="entry name" value="Peripla_BP_I"/>
</dbReference>
<gene>
    <name evidence="6" type="ORF">PS3_7734</name>
</gene>
<dbReference type="InterPro" id="IPR010982">
    <property type="entry name" value="Lambda_DNA-bd_dom_sf"/>
</dbReference>
<dbReference type="SMART" id="SM00354">
    <property type="entry name" value="HTH_LACI"/>
    <property type="match status" value="1"/>
</dbReference>
<keyword evidence="2" id="KW-0238">DNA-binding</keyword>
<dbReference type="Pfam" id="PF13377">
    <property type="entry name" value="Peripla_BP_3"/>
    <property type="match status" value="1"/>
</dbReference>
<dbReference type="PROSITE" id="PS00356">
    <property type="entry name" value="HTH_LACI_1"/>
    <property type="match status" value="1"/>
</dbReference>
<feature type="domain" description="HTH lacI-type" evidence="4">
    <location>
        <begin position="4"/>
        <end position="59"/>
    </location>
</feature>
<dbReference type="AlphaFoldDB" id="H4GIC5"/>
<dbReference type="Proteomes" id="UP000004567">
    <property type="component" value="Unassembled WGS sequence"/>
</dbReference>
<organism evidence="6 7">
    <name type="scientific">Limosilactobacillus gastricus PS3</name>
    <dbReference type="NCBI Taxonomy" id="1144300"/>
    <lineage>
        <taxon>Bacteria</taxon>
        <taxon>Bacillati</taxon>
        <taxon>Bacillota</taxon>
        <taxon>Bacilli</taxon>
        <taxon>Lactobacillales</taxon>
        <taxon>Lactobacillaceae</taxon>
        <taxon>Limosilactobacillus</taxon>
    </lineage>
</organism>
<keyword evidence="1" id="KW-0805">Transcription regulation</keyword>
<name>H4GIC5_9LACO</name>